<evidence type="ECO:0000256" key="1">
    <source>
        <dbReference type="SAM" id="MobiDB-lite"/>
    </source>
</evidence>
<evidence type="ECO:0000313" key="2">
    <source>
        <dbReference type="EMBL" id="KAL0471046.1"/>
    </source>
</evidence>
<sequence>MREYGKSHLAPAKDRAARGLDHSKPPFLRISLSFTLSIDNDAYFHDHGAQAVIGDFITMGQRDRERLARTNLCKERSQDPAHGRQARTPQPMSHYISAAGLRSSNSGCVASCPPRRFQALCLSARFERGGVQGQTSPAPLHRGRPPSNCSAIMAPNSTRARWRGGRRSPPLLSSAASSKATPKKPRRAPTRVVQSRLAAAGESSSKGKAYPTLDSAINQCDKDCNDFSVEIDQRLRVEIEQVAPAKLAMEELPVIEKVIDRPITMIREPAIIDNVIPREEIESKAALDHQSSVLKASNEHWGKIVHQLQSDLIAEKIADPHTVCHIFCRAFFVPLNALHHFHPFSSLTKSTLMQPQPIFNLPIQAHSTPDPTPVPQSVILQIPIIPIIQFSNPTKSDAVLSTLYRGGFALHVLFLNHGNPLLFFILVVVDVVPGEVVPGDVAPGDDGEVADGE</sequence>
<proteinExistence type="predicted"/>
<feature type="region of interest" description="Disordered" evidence="1">
    <location>
        <begin position="1"/>
        <end position="21"/>
    </location>
</feature>
<organism evidence="2 3">
    <name type="scientific">Neurospora intermedia</name>
    <dbReference type="NCBI Taxonomy" id="5142"/>
    <lineage>
        <taxon>Eukaryota</taxon>
        <taxon>Fungi</taxon>
        <taxon>Dikarya</taxon>
        <taxon>Ascomycota</taxon>
        <taxon>Pezizomycotina</taxon>
        <taxon>Sordariomycetes</taxon>
        <taxon>Sordariomycetidae</taxon>
        <taxon>Sordariales</taxon>
        <taxon>Sordariaceae</taxon>
        <taxon>Neurospora</taxon>
    </lineage>
</organism>
<feature type="compositionally biased region" description="Polar residues" evidence="1">
    <location>
        <begin position="147"/>
        <end position="159"/>
    </location>
</feature>
<protein>
    <submittedName>
        <fullName evidence="2">Uncharacterized protein</fullName>
    </submittedName>
</protein>
<dbReference type="Proteomes" id="UP001451303">
    <property type="component" value="Unassembled WGS sequence"/>
</dbReference>
<name>A0ABR3DEE4_NEUIN</name>
<feature type="compositionally biased region" description="Low complexity" evidence="1">
    <location>
        <begin position="167"/>
        <end position="180"/>
    </location>
</feature>
<gene>
    <name evidence="2" type="ORF">QR685DRAFT_606258</name>
</gene>
<accession>A0ABR3DEE4</accession>
<comment type="caution">
    <text evidence="2">The sequence shown here is derived from an EMBL/GenBank/DDBJ whole genome shotgun (WGS) entry which is preliminary data.</text>
</comment>
<feature type="compositionally biased region" description="Low complexity" evidence="1">
    <location>
        <begin position="198"/>
        <end position="208"/>
    </location>
</feature>
<reference evidence="2 3" key="1">
    <citation type="submission" date="2023-09" db="EMBL/GenBank/DDBJ databases">
        <title>Multi-omics analysis of a traditional fermented food reveals byproduct-associated fungal strains for waste-to-food upcycling.</title>
        <authorList>
            <consortium name="Lawrence Berkeley National Laboratory"/>
            <person name="Rekdal V.M."/>
            <person name="Villalobos-Escobedo J.M."/>
            <person name="Rodriguez-Valeron N."/>
            <person name="Garcia M.O."/>
            <person name="Vasquez D.P."/>
            <person name="Damayanti I."/>
            <person name="Sorensen P.M."/>
            <person name="Baidoo E.E."/>
            <person name="De Carvalho A.C."/>
            <person name="Riley R."/>
            <person name="Lipzen A."/>
            <person name="He G."/>
            <person name="Yan M."/>
            <person name="Haridas S."/>
            <person name="Daum C."/>
            <person name="Yoshinaga Y."/>
            <person name="Ng V."/>
            <person name="Grigoriev I.V."/>
            <person name="Munk R."/>
            <person name="Nuraida L."/>
            <person name="Wijaya C.H."/>
            <person name="Morales P.-C."/>
            <person name="Keasling J.D."/>
        </authorList>
    </citation>
    <scope>NUCLEOTIDE SEQUENCE [LARGE SCALE GENOMIC DNA]</scope>
    <source>
        <strain evidence="2 3">FGSC 2613</strain>
    </source>
</reference>
<dbReference type="EMBL" id="JAVLET010000004">
    <property type="protein sequence ID" value="KAL0471046.1"/>
    <property type="molecule type" value="Genomic_DNA"/>
</dbReference>
<feature type="region of interest" description="Disordered" evidence="1">
    <location>
        <begin position="130"/>
        <end position="208"/>
    </location>
</feature>
<keyword evidence="3" id="KW-1185">Reference proteome</keyword>
<evidence type="ECO:0000313" key="3">
    <source>
        <dbReference type="Proteomes" id="UP001451303"/>
    </source>
</evidence>